<protein>
    <recommendedName>
        <fullName evidence="3">Tail fiber component</fullName>
    </recommendedName>
</protein>
<dbReference type="EMBL" id="LN610579">
    <property type="protein sequence ID" value="CEF89850.1"/>
    <property type="molecule type" value="Genomic_DNA"/>
</dbReference>
<sequence>MKWTRIRNPRWLDETNIHAMVTFDGIGEVPFTANPHDVEAHGRAVHAAILSGAHGPIAPVDAKREQALQDAIRAREKRAILRDTRWPIDRHDEQRRLGIETTDGPGLIAALVHWRQQIRDWNSGDRPRLPMALKTMFKNQEY</sequence>
<dbReference type="KEGG" id="vg:23679223"/>
<gene>
    <name evidence="1" type="primary">ORF64</name>
</gene>
<reference evidence="1 2" key="1">
    <citation type="journal article" date="2015" name="PLoS ONE">
        <title>Investigation of a Large Collection of Pseudomonas aeruginosa Bacteriophages Collected from a Single Environmental Source in Abidjan, Cote d'Ivoire.</title>
        <authorList>
            <person name="Essoh C."/>
            <person name="Latino L."/>
            <person name="Midoux C."/>
            <person name="Blouin Y."/>
            <person name="Loukou G."/>
            <person name="Nguetta S.P."/>
            <person name="Lathro S."/>
            <person name="Cablanmian A."/>
            <person name="Kouassi A.K."/>
            <person name="Vergnaud G."/>
            <person name="Pourcel C."/>
        </authorList>
    </citation>
    <scope>NUCLEOTIDE SEQUENCE [LARGE SCALE GENOMIC DNA]</scope>
    <source>
        <strain evidence="1">Ab27</strain>
    </source>
</reference>
<evidence type="ECO:0008006" key="3">
    <source>
        <dbReference type="Google" id="ProtNLM"/>
    </source>
</evidence>
<organism evidence="1 2">
    <name type="scientific">Pseudomonas phage vB_PaeM_PAO1_Ab27</name>
    <dbReference type="NCBI Taxonomy" id="1548907"/>
    <lineage>
        <taxon>Viruses</taxon>
        <taxon>Duplodnaviria</taxon>
        <taxon>Heunggongvirae</taxon>
        <taxon>Uroviricota</taxon>
        <taxon>Caudoviricetes</taxon>
        <taxon>Lindbergviridae</taxon>
        <taxon>Pbunavirus</taxon>
        <taxon>Pbunavirus LS1</taxon>
    </lineage>
</organism>
<dbReference type="GeneID" id="23679223"/>
<dbReference type="Proteomes" id="UP000030228">
    <property type="component" value="Genome"/>
</dbReference>
<evidence type="ECO:0000313" key="2">
    <source>
        <dbReference type="Proteomes" id="UP000030228"/>
    </source>
</evidence>
<accession>A0A0A1IVW2</accession>
<proteinExistence type="predicted"/>
<evidence type="ECO:0000313" key="1">
    <source>
        <dbReference type="EMBL" id="CEF89850.1"/>
    </source>
</evidence>
<name>A0A0A1IVW2_9CAUD</name>
<dbReference type="RefSeq" id="YP_009124367.1">
    <property type="nucleotide sequence ID" value="NC_026586.1"/>
</dbReference>